<dbReference type="GO" id="GO:0016787">
    <property type="term" value="F:hydrolase activity"/>
    <property type="evidence" value="ECO:0007669"/>
    <property type="project" value="UniProtKB-KW"/>
</dbReference>
<dbReference type="InterPro" id="IPR029058">
    <property type="entry name" value="AB_hydrolase_fold"/>
</dbReference>
<evidence type="ECO:0000313" key="2">
    <source>
        <dbReference type="Proteomes" id="UP001298681"/>
    </source>
</evidence>
<keyword evidence="2" id="KW-1185">Reference proteome</keyword>
<dbReference type="Proteomes" id="UP001298681">
    <property type="component" value="Unassembled WGS sequence"/>
</dbReference>
<dbReference type="Pfam" id="PF00756">
    <property type="entry name" value="Esterase"/>
    <property type="match status" value="1"/>
</dbReference>
<sequence length="232" mass="25336">MKSILLAGRDCPLSVPEGEIPPGGFSLMLSNDGDMPAADFEAIFAHIKQQNCVFLAVPPMDRDREYTPWPAPALSQKAPAFSGQGGDYLQFLTKTLLPEARKALPVTADPARTTLVGYSLGGLHALWSATQCGAFGQIGCLSGSLWYDGAAEYFRSHPLNPAVRRVYLSLGTAEEKARNPRMARVGDCTREILQLLKGHGVSCTLEWNPGGHFREIPERFLRAIDWLCGQSF</sequence>
<organism evidence="1 2">
    <name type="scientific">Anaeromassilibacillus senegalensis</name>
    <dbReference type="NCBI Taxonomy" id="1673717"/>
    <lineage>
        <taxon>Bacteria</taxon>
        <taxon>Bacillati</taxon>
        <taxon>Bacillota</taxon>
        <taxon>Clostridia</taxon>
        <taxon>Eubacteriales</taxon>
        <taxon>Acutalibacteraceae</taxon>
        <taxon>Anaeromassilibacillus</taxon>
    </lineage>
</organism>
<dbReference type="InterPro" id="IPR000801">
    <property type="entry name" value="Esterase-like"/>
</dbReference>
<evidence type="ECO:0000313" key="1">
    <source>
        <dbReference type="EMBL" id="MCG4611302.1"/>
    </source>
</evidence>
<dbReference type="SUPFAM" id="SSF53474">
    <property type="entry name" value="alpha/beta-Hydrolases"/>
    <property type="match status" value="1"/>
</dbReference>
<reference evidence="1 2" key="1">
    <citation type="submission" date="2022-01" db="EMBL/GenBank/DDBJ databases">
        <title>Collection of gut derived symbiotic bacterial strains cultured from healthy donors.</title>
        <authorList>
            <person name="Lin H."/>
            <person name="Kohout C."/>
            <person name="Waligurski E."/>
            <person name="Pamer E.G."/>
        </authorList>
    </citation>
    <scope>NUCLEOTIDE SEQUENCE [LARGE SCALE GENOMIC DNA]</scope>
    <source>
        <strain evidence="1 2">DFI.7.58</strain>
    </source>
</reference>
<comment type="caution">
    <text evidence="1">The sequence shown here is derived from an EMBL/GenBank/DDBJ whole genome shotgun (WGS) entry which is preliminary data.</text>
</comment>
<dbReference type="Gene3D" id="3.40.50.1820">
    <property type="entry name" value="alpha/beta hydrolase"/>
    <property type="match status" value="1"/>
</dbReference>
<protein>
    <submittedName>
        <fullName evidence="1">Alpha/beta hydrolase</fullName>
    </submittedName>
</protein>
<dbReference type="RefSeq" id="WP_237966959.1">
    <property type="nucleotide sequence ID" value="NZ_JAKNHQ010000014.1"/>
</dbReference>
<gene>
    <name evidence="1" type="ORF">L0P57_10215</name>
</gene>
<accession>A0ABS9MM94</accession>
<proteinExistence type="predicted"/>
<dbReference type="PANTHER" id="PTHR48098">
    <property type="entry name" value="ENTEROCHELIN ESTERASE-RELATED"/>
    <property type="match status" value="1"/>
</dbReference>
<dbReference type="InterPro" id="IPR050583">
    <property type="entry name" value="Mycobacterial_A85_antigen"/>
</dbReference>
<dbReference type="EMBL" id="JAKNHQ010000014">
    <property type="protein sequence ID" value="MCG4611302.1"/>
    <property type="molecule type" value="Genomic_DNA"/>
</dbReference>
<dbReference type="PANTHER" id="PTHR48098:SF3">
    <property type="entry name" value="IRON(III) ENTEROBACTIN ESTERASE"/>
    <property type="match status" value="1"/>
</dbReference>
<name>A0ABS9MM94_9FIRM</name>
<keyword evidence="1" id="KW-0378">Hydrolase</keyword>